<sequence length="1528" mass="171025">MSSTIATSRSEASSIAWERNQASFPGFAISSDEPQPAMNDTTGISASIAPKNIQRITRLARQLTNTSRNAASDRAITNPFKSNDDPTLDPSSAEFDPKRWAETVIQLMSNDSQQYLPRKAGVSFRNLSVSGFGSPTGYQKDFINVVLQVTDLVAGLINRKDEKIQILRNHNGLLRSGEMLLVLGRPGSGVSTFLKTIAGQTEGLRIDPSADFNYEGPLATFLQCSGTMNLQDFLGIQREAMRKQFRGDVIYQAETDVHFPHLTVGQTLLYAALAKTPNNRLPGVSREEYATHVRDVIMAVFGLSHTLNTKVGNEFVQGVSGGERKRVSIAEIVLTQSPIQCWDNSTRGLDSSTALKFVQTLRLAVDIKSTTTIVALYQASQMVYETFDKVTVLYEGRQIYFGSIHTAKEYFTDLGYHCPDRQTTADFLTSLTNPVERIVRPGFEARVPRSPDEFALSWKESAQNKMMMQEIADFEKANPVGGARVRQFEDSRNAEKASWMTPKSPYTISVPLQVLLCVRRGFRRIRGDMTFFTITVGGNFVMSLILGSVFYQLSDDSSSLTNRCILLFFALLFNALNSSLEILSLYAQRQIVEKHATYAFYHPLSEALASMICDLPSKLLSTVSFNIPLYYMSNLRRESGHVAIYLLFALASTMTMSMIFRTIGQLTRTIAEALTPAALFVIGLVVYTGFVIPIRNMQGWLRWINYINPLAYSYESIIANEFHHRSFECASFVPSGPGYQNVTEGHQTCSVAGAVSGSSRVTGDIYVEESYGYYYSHIWRNFGILVGYIIFFMIVYLLAAEYITADSHRGETLLFRRKHKHSVRAEQPKEDEEAGPRNHLSSAFAATKEEQHSEADEKTINTPEQGNVTHWRDLCYDIPVKGGVRRITDHVDGWVKPGMLTALMGASGAGKTTLLNVLANRVNIGVVSGNVMTNGLPRDKSFQRRIGYVQQQDLHLETTTVREALKFSAFLRQPEAVSEEEKLQSVEDIISLLDMSPYADAVVGVPGEGLNVEQRKRLSIGVELAAKPDLLFFLDEPTSGLDSQSAWSILLLLRKLTNHGQAILCTIHQPSAILFQQFDRLLLLASGGRTVYFGDIGKNSQTLIEYFERHGASHCTEDENPAEWMLDVIGAAPGSNEARNWADTWRSSTEYTKIQQELDALEKNPMPKTSHDETSARQYSSPFHMQFWFCTKRVFEQYWRTPSYLYSKLAMCLVASLFIGLSFLQTKITELGLQHQMFAIFMLLVIFPFLAYQTMPYYILQRDLYEIRERPSKVYSWVTFILAQITVELPWNSLAAVITFLPFYYLIGMNHNAASTNSVTERSGLMFMYIWSFLMHCSTFTMMVVASAATAEIGAILALLLFAFSLIFCGVMAAPASLPGFWIFMYRVSPLTYLISGMLSTGLANVDVHCSSLETVIVQPPSGETCAEYLTTFLLTAGGAVYNPEATSNCEYCAIAQSNVYLASVSSYYDERWRNLGLIWAYIAFNVFASLFLYWYVRVRGSPGMSHLGRWGSLALNALWRKKSAGEN</sequence>
<evidence type="ECO:0000256" key="5">
    <source>
        <dbReference type="ARBA" id="ARBA00022692"/>
    </source>
</evidence>
<feature type="transmembrane region" description="Helical" evidence="11">
    <location>
        <begin position="643"/>
        <end position="661"/>
    </location>
</feature>
<feature type="transmembrane region" description="Helical" evidence="11">
    <location>
        <begin position="1205"/>
        <end position="1224"/>
    </location>
</feature>
<evidence type="ECO:0000256" key="11">
    <source>
        <dbReference type="SAM" id="Phobius"/>
    </source>
</evidence>
<dbReference type="EMBL" id="JAPZBS010000001">
    <property type="protein sequence ID" value="KAJ5390035.1"/>
    <property type="molecule type" value="Genomic_DNA"/>
</dbReference>
<dbReference type="InterPro" id="IPR034003">
    <property type="entry name" value="ABCG_PDR_2"/>
</dbReference>
<evidence type="ECO:0000256" key="4">
    <source>
        <dbReference type="ARBA" id="ARBA00022475"/>
    </source>
</evidence>
<feature type="transmembrane region" description="Helical" evidence="11">
    <location>
        <begin position="673"/>
        <end position="694"/>
    </location>
</feature>
<evidence type="ECO:0000256" key="8">
    <source>
        <dbReference type="ARBA" id="ARBA00022989"/>
    </source>
</evidence>
<protein>
    <recommendedName>
        <fullName evidence="12">ABC transporter domain-containing protein</fullName>
    </recommendedName>
</protein>
<dbReference type="InterPro" id="IPR010929">
    <property type="entry name" value="PDR_CDR_ABC"/>
</dbReference>
<feature type="transmembrane region" description="Helical" evidence="11">
    <location>
        <begin position="1327"/>
        <end position="1349"/>
    </location>
</feature>
<dbReference type="InterPro" id="IPR003439">
    <property type="entry name" value="ABC_transporter-like_ATP-bd"/>
</dbReference>
<keyword evidence="14" id="KW-1185">Reference proteome</keyword>
<dbReference type="GeneID" id="81433211"/>
<keyword evidence="8 11" id="KW-1133">Transmembrane helix</keyword>
<evidence type="ECO:0000256" key="3">
    <source>
        <dbReference type="ARBA" id="ARBA00022448"/>
    </source>
</evidence>
<evidence type="ECO:0000259" key="12">
    <source>
        <dbReference type="PROSITE" id="PS50893"/>
    </source>
</evidence>
<evidence type="ECO:0000313" key="14">
    <source>
        <dbReference type="Proteomes" id="UP001147782"/>
    </source>
</evidence>
<accession>A0A9X0B6L4</accession>
<comment type="similarity">
    <text evidence="2">Belongs to the ABC transporter superfamily. ABCG family. PDR (TC 3.A.1.205) subfamily.</text>
</comment>
<dbReference type="InterPro" id="IPR013525">
    <property type="entry name" value="ABC2_TM"/>
</dbReference>
<dbReference type="GO" id="GO:0016887">
    <property type="term" value="F:ATP hydrolysis activity"/>
    <property type="evidence" value="ECO:0007669"/>
    <property type="project" value="InterPro"/>
</dbReference>
<feature type="domain" description="ABC transporter" evidence="12">
    <location>
        <begin position="869"/>
        <end position="1112"/>
    </location>
</feature>
<feature type="domain" description="ABC transporter" evidence="12">
    <location>
        <begin position="147"/>
        <end position="420"/>
    </location>
</feature>
<feature type="transmembrane region" description="Helical" evidence="11">
    <location>
        <begin position="778"/>
        <end position="799"/>
    </location>
</feature>
<name>A0A9X0B6L4_9EURO</name>
<evidence type="ECO:0000256" key="1">
    <source>
        <dbReference type="ARBA" id="ARBA00004651"/>
    </source>
</evidence>
<dbReference type="Pfam" id="PF19055">
    <property type="entry name" value="ABC2_membrane_7"/>
    <property type="match status" value="2"/>
</dbReference>
<feature type="transmembrane region" description="Helical" evidence="11">
    <location>
        <begin position="1479"/>
        <end position="1497"/>
    </location>
</feature>
<dbReference type="InterPro" id="IPR043926">
    <property type="entry name" value="ABCG_dom"/>
</dbReference>
<organism evidence="13 14">
    <name type="scientific">Penicillium cataractarum</name>
    <dbReference type="NCBI Taxonomy" id="2100454"/>
    <lineage>
        <taxon>Eukaryota</taxon>
        <taxon>Fungi</taxon>
        <taxon>Dikarya</taxon>
        <taxon>Ascomycota</taxon>
        <taxon>Pezizomycotina</taxon>
        <taxon>Eurotiomycetes</taxon>
        <taxon>Eurotiomycetidae</taxon>
        <taxon>Eurotiales</taxon>
        <taxon>Aspergillaceae</taxon>
        <taxon>Penicillium</taxon>
    </lineage>
</organism>
<feature type="transmembrane region" description="Helical" evidence="11">
    <location>
        <begin position="1236"/>
        <end position="1253"/>
    </location>
</feature>
<dbReference type="GO" id="GO:0140359">
    <property type="term" value="F:ABC-type transporter activity"/>
    <property type="evidence" value="ECO:0007669"/>
    <property type="project" value="InterPro"/>
</dbReference>
<keyword evidence="5 11" id="KW-0812">Transmembrane</keyword>
<dbReference type="GO" id="GO:0005524">
    <property type="term" value="F:ATP binding"/>
    <property type="evidence" value="ECO:0007669"/>
    <property type="project" value="UniProtKB-KW"/>
</dbReference>
<dbReference type="CDD" id="cd03232">
    <property type="entry name" value="ABCG_PDR_domain2"/>
    <property type="match status" value="1"/>
</dbReference>
<comment type="caution">
    <text evidence="13">The sequence shown here is derived from an EMBL/GenBank/DDBJ whole genome shotgun (WGS) entry which is preliminary data.</text>
</comment>
<reference evidence="13" key="1">
    <citation type="submission" date="2022-11" db="EMBL/GenBank/DDBJ databases">
        <authorList>
            <person name="Petersen C."/>
        </authorList>
    </citation>
    <scope>NUCLEOTIDE SEQUENCE</scope>
    <source>
        <strain evidence="13">IBT 29864</strain>
    </source>
</reference>
<dbReference type="Pfam" id="PF06422">
    <property type="entry name" value="PDR_CDR"/>
    <property type="match status" value="1"/>
</dbReference>
<evidence type="ECO:0000256" key="2">
    <source>
        <dbReference type="ARBA" id="ARBA00006012"/>
    </source>
</evidence>
<evidence type="ECO:0000256" key="6">
    <source>
        <dbReference type="ARBA" id="ARBA00022741"/>
    </source>
</evidence>
<dbReference type="PANTHER" id="PTHR19241">
    <property type="entry name" value="ATP-BINDING CASSETTE TRANSPORTER"/>
    <property type="match status" value="1"/>
</dbReference>
<evidence type="ECO:0000313" key="13">
    <source>
        <dbReference type="EMBL" id="KAJ5390035.1"/>
    </source>
</evidence>
<dbReference type="Pfam" id="PF14510">
    <property type="entry name" value="ABC_trans_N"/>
    <property type="match status" value="1"/>
</dbReference>
<dbReference type="Gene3D" id="3.40.50.300">
    <property type="entry name" value="P-loop containing nucleotide triphosphate hydrolases"/>
    <property type="match status" value="2"/>
</dbReference>
<feature type="transmembrane region" description="Helical" evidence="11">
    <location>
        <begin position="529"/>
        <end position="553"/>
    </location>
</feature>
<dbReference type="SUPFAM" id="SSF52540">
    <property type="entry name" value="P-loop containing nucleoside triphosphate hydrolases"/>
    <property type="match status" value="2"/>
</dbReference>
<reference evidence="13" key="2">
    <citation type="journal article" date="2023" name="IMA Fungus">
        <title>Comparative genomic study of the Penicillium genus elucidates a diverse pangenome and 15 lateral gene transfer events.</title>
        <authorList>
            <person name="Petersen C."/>
            <person name="Sorensen T."/>
            <person name="Nielsen M.R."/>
            <person name="Sondergaard T.E."/>
            <person name="Sorensen J.L."/>
            <person name="Fitzpatrick D.A."/>
            <person name="Frisvad J.C."/>
            <person name="Nielsen K.L."/>
        </authorList>
    </citation>
    <scope>NUCLEOTIDE SEQUENCE</scope>
    <source>
        <strain evidence="13">IBT 29864</strain>
    </source>
</reference>
<dbReference type="Pfam" id="PF01061">
    <property type="entry name" value="ABC2_membrane"/>
    <property type="match status" value="2"/>
</dbReference>
<dbReference type="SMART" id="SM00382">
    <property type="entry name" value="AAA"/>
    <property type="match status" value="2"/>
</dbReference>
<keyword evidence="3" id="KW-0813">Transport</keyword>
<dbReference type="InterPro" id="IPR027417">
    <property type="entry name" value="P-loop_NTPase"/>
</dbReference>
<dbReference type="RefSeq" id="XP_056560763.1">
    <property type="nucleotide sequence ID" value="XM_056694034.1"/>
</dbReference>
<dbReference type="InterPro" id="IPR029481">
    <property type="entry name" value="ABC_trans_N"/>
</dbReference>
<feature type="transmembrane region" description="Helical" evidence="11">
    <location>
        <begin position="1356"/>
        <end position="1384"/>
    </location>
</feature>
<keyword evidence="9 11" id="KW-0472">Membrane</keyword>
<dbReference type="InterPro" id="IPR003593">
    <property type="entry name" value="AAA+_ATPase"/>
</dbReference>
<dbReference type="PROSITE" id="PS00211">
    <property type="entry name" value="ABC_TRANSPORTER_1"/>
    <property type="match status" value="1"/>
</dbReference>
<dbReference type="PROSITE" id="PS50893">
    <property type="entry name" value="ABC_TRANSPORTER_2"/>
    <property type="match status" value="2"/>
</dbReference>
<evidence type="ECO:0000256" key="10">
    <source>
        <dbReference type="SAM" id="MobiDB-lite"/>
    </source>
</evidence>
<feature type="transmembrane region" description="Helical" evidence="11">
    <location>
        <begin position="565"/>
        <end position="587"/>
    </location>
</feature>
<keyword evidence="6" id="KW-0547">Nucleotide-binding</keyword>
<dbReference type="OrthoDB" id="245989at2759"/>
<feature type="transmembrane region" description="Helical" evidence="11">
    <location>
        <begin position="1274"/>
        <end position="1307"/>
    </location>
</feature>
<proteinExistence type="inferred from homology"/>
<evidence type="ECO:0000256" key="9">
    <source>
        <dbReference type="ARBA" id="ARBA00023136"/>
    </source>
</evidence>
<dbReference type="InterPro" id="IPR017871">
    <property type="entry name" value="ABC_transporter-like_CS"/>
</dbReference>
<dbReference type="GO" id="GO:0005886">
    <property type="term" value="C:plasma membrane"/>
    <property type="evidence" value="ECO:0007669"/>
    <property type="project" value="UniProtKB-SubCell"/>
</dbReference>
<dbReference type="FunFam" id="3.40.50.300:FF:000054">
    <property type="entry name" value="ABC multidrug transporter atrF"/>
    <property type="match status" value="1"/>
</dbReference>
<keyword evidence="4" id="KW-1003">Cell membrane</keyword>
<comment type="subcellular location">
    <subcellularLocation>
        <location evidence="1">Cell membrane</location>
        <topology evidence="1">Multi-pass membrane protein</topology>
    </subcellularLocation>
</comment>
<gene>
    <name evidence="13" type="ORF">N7496_001103</name>
</gene>
<feature type="region of interest" description="Disordered" evidence="10">
    <location>
        <begin position="64"/>
        <end position="94"/>
    </location>
</feature>
<keyword evidence="7" id="KW-0067">ATP-binding</keyword>
<evidence type="ECO:0000256" key="7">
    <source>
        <dbReference type="ARBA" id="ARBA00022840"/>
    </source>
</evidence>
<dbReference type="Pfam" id="PF00005">
    <property type="entry name" value="ABC_tran"/>
    <property type="match status" value="2"/>
</dbReference>
<dbReference type="Proteomes" id="UP001147782">
    <property type="component" value="Unassembled WGS sequence"/>
</dbReference>